<dbReference type="HOGENOM" id="CLU_012862_3_4_0"/>
<accession>E4TFR5</accession>
<dbReference type="GO" id="GO:0140078">
    <property type="term" value="F:class I DNA-(apurinic or apyrimidinic site) endonuclease activity"/>
    <property type="evidence" value="ECO:0007669"/>
    <property type="project" value="UniProtKB-EC"/>
</dbReference>
<gene>
    <name evidence="11" type="primary">nth</name>
    <name evidence="13" type="ordered locus">Calni_0621</name>
</gene>
<evidence type="ECO:0000256" key="7">
    <source>
        <dbReference type="ARBA" id="ARBA00023014"/>
    </source>
</evidence>
<dbReference type="eggNOG" id="COG0177">
    <property type="taxonomic scope" value="Bacteria"/>
</dbReference>
<comment type="catalytic activity">
    <reaction evidence="11">
        <text>2'-deoxyribonucleotide-(2'-deoxyribose 5'-phosphate)-2'-deoxyribonucleotide-DNA = a 3'-end 2'-deoxyribonucleotide-(2,3-dehydro-2,3-deoxyribose 5'-phosphate)-DNA + a 5'-end 5'-phospho-2'-deoxyribonucleoside-DNA + H(+)</text>
        <dbReference type="Rhea" id="RHEA:66592"/>
        <dbReference type="Rhea" id="RHEA-COMP:13180"/>
        <dbReference type="Rhea" id="RHEA-COMP:16897"/>
        <dbReference type="Rhea" id="RHEA-COMP:17067"/>
        <dbReference type="ChEBI" id="CHEBI:15378"/>
        <dbReference type="ChEBI" id="CHEBI:136412"/>
        <dbReference type="ChEBI" id="CHEBI:157695"/>
        <dbReference type="ChEBI" id="CHEBI:167181"/>
        <dbReference type="EC" id="4.2.99.18"/>
    </reaction>
</comment>
<dbReference type="SUPFAM" id="SSF48150">
    <property type="entry name" value="DNA-glycosylase"/>
    <property type="match status" value="1"/>
</dbReference>
<dbReference type="InterPro" id="IPR011257">
    <property type="entry name" value="DNA_glycosylase"/>
</dbReference>
<dbReference type="EC" id="4.2.99.18" evidence="11"/>
<evidence type="ECO:0000256" key="1">
    <source>
        <dbReference type="ARBA" id="ARBA00008343"/>
    </source>
</evidence>
<dbReference type="PROSITE" id="PS00764">
    <property type="entry name" value="ENDONUCLEASE_III_1"/>
    <property type="match status" value="1"/>
</dbReference>
<keyword evidence="14" id="KW-1185">Reference proteome</keyword>
<dbReference type="SMART" id="SM00478">
    <property type="entry name" value="ENDO3c"/>
    <property type="match status" value="1"/>
</dbReference>
<comment type="cofactor">
    <cofactor evidence="11">
        <name>[4Fe-4S] cluster</name>
        <dbReference type="ChEBI" id="CHEBI:49883"/>
    </cofactor>
    <text evidence="11">Binds 1 [4Fe-4S] cluster.</text>
</comment>
<feature type="domain" description="HhH-GPD" evidence="12">
    <location>
        <begin position="44"/>
        <end position="191"/>
    </location>
</feature>
<keyword evidence="6 11" id="KW-0408">Iron</keyword>
<dbReference type="Proteomes" id="UP000007039">
    <property type="component" value="Chromosome"/>
</dbReference>
<dbReference type="EMBL" id="CP002347">
    <property type="protein sequence ID" value="ADR18533.1"/>
    <property type="molecule type" value="Genomic_DNA"/>
</dbReference>
<evidence type="ECO:0000313" key="13">
    <source>
        <dbReference type="EMBL" id="ADR18533.1"/>
    </source>
</evidence>
<dbReference type="Pfam" id="PF00730">
    <property type="entry name" value="HhH-GPD"/>
    <property type="match status" value="1"/>
</dbReference>
<keyword evidence="8 11" id="KW-0234">DNA repair</keyword>
<dbReference type="PANTHER" id="PTHR43286">
    <property type="entry name" value="ENDONUCLEASE III-LIKE PROTEIN 1"/>
    <property type="match status" value="1"/>
</dbReference>
<dbReference type="PANTHER" id="PTHR43286:SF1">
    <property type="entry name" value="ENDONUCLEASE III-LIKE PROTEIN 1"/>
    <property type="match status" value="1"/>
</dbReference>
<dbReference type="CDD" id="cd00056">
    <property type="entry name" value="ENDO3c"/>
    <property type="match status" value="1"/>
</dbReference>
<dbReference type="RefSeq" id="WP_013450746.1">
    <property type="nucleotide sequence ID" value="NC_014758.1"/>
</dbReference>
<keyword evidence="10 11" id="KW-0326">Glycosidase</keyword>
<keyword evidence="7 11" id="KW-0411">Iron-sulfur</keyword>
<dbReference type="OrthoDB" id="9800977at2"/>
<dbReference type="GO" id="GO:0000703">
    <property type="term" value="F:oxidized pyrimidine nucleobase lesion DNA N-glycosylase activity"/>
    <property type="evidence" value="ECO:0007669"/>
    <property type="project" value="TreeGrafter"/>
</dbReference>
<dbReference type="Gene3D" id="1.10.340.30">
    <property type="entry name" value="Hypothetical protein, domain 2"/>
    <property type="match status" value="1"/>
</dbReference>
<organism evidence="13 14">
    <name type="scientific">Calditerrivibrio nitroreducens (strain DSM 19672 / NBRC 101217 / Yu37-1)</name>
    <dbReference type="NCBI Taxonomy" id="768670"/>
    <lineage>
        <taxon>Bacteria</taxon>
        <taxon>Pseudomonadati</taxon>
        <taxon>Deferribacterota</taxon>
        <taxon>Deferribacteres</taxon>
        <taxon>Deferribacterales</taxon>
        <taxon>Calditerrivibrionaceae</taxon>
    </lineage>
</organism>
<dbReference type="HAMAP" id="MF_00942">
    <property type="entry name" value="Nth"/>
    <property type="match status" value="1"/>
</dbReference>
<dbReference type="InterPro" id="IPR004035">
    <property type="entry name" value="Endouclease-III_FeS-bd_BS"/>
</dbReference>
<evidence type="ECO:0000313" key="14">
    <source>
        <dbReference type="Proteomes" id="UP000007039"/>
    </source>
</evidence>
<proteinExistence type="inferred from homology"/>
<dbReference type="AlphaFoldDB" id="E4TFR5"/>
<feature type="binding site" evidence="11">
    <location>
        <position position="200"/>
    </location>
    <ligand>
        <name>[4Fe-4S] cluster</name>
        <dbReference type="ChEBI" id="CHEBI:49883"/>
    </ligand>
</feature>
<evidence type="ECO:0000256" key="4">
    <source>
        <dbReference type="ARBA" id="ARBA00022763"/>
    </source>
</evidence>
<comment type="similarity">
    <text evidence="1 11">Belongs to the Nth/MutY family.</text>
</comment>
<evidence type="ECO:0000256" key="6">
    <source>
        <dbReference type="ARBA" id="ARBA00023004"/>
    </source>
</evidence>
<sequence>MNFDIDKLFLLLESEYKRFETPSVTKIANLIKSNPFAVLISTLISLRTKDEVTLKASERLFSRADNPFDMLKLSTDEVERLIYPAGFYRKKSLLILDISKYLVENYQGRVPNSLDELLKIKGVGRKTANLVLVEGFGVPAVCVDTHVHRIMNRMGLVNTKNPDETEMVLRDKLPVKYWIKWNEYLVAYGQNVCKPISPLCSTCKLSDFCAKINIKRWR</sequence>
<evidence type="ECO:0000256" key="9">
    <source>
        <dbReference type="ARBA" id="ARBA00023239"/>
    </source>
</evidence>
<evidence type="ECO:0000256" key="10">
    <source>
        <dbReference type="ARBA" id="ARBA00023295"/>
    </source>
</evidence>
<evidence type="ECO:0000256" key="8">
    <source>
        <dbReference type="ARBA" id="ARBA00023204"/>
    </source>
</evidence>
<dbReference type="InterPro" id="IPR005759">
    <property type="entry name" value="Nth"/>
</dbReference>
<dbReference type="InterPro" id="IPR000445">
    <property type="entry name" value="HhH_motif"/>
</dbReference>
<evidence type="ECO:0000256" key="5">
    <source>
        <dbReference type="ARBA" id="ARBA00022801"/>
    </source>
</evidence>
<dbReference type="STRING" id="768670.Calni_0621"/>
<keyword evidence="9 11" id="KW-0456">Lyase</keyword>
<protein>
    <recommendedName>
        <fullName evidence="11">Endonuclease III</fullName>
        <ecNumber evidence="11">4.2.99.18</ecNumber>
    </recommendedName>
    <alternativeName>
        <fullName evidence="11">DNA-(apurinic or apyrimidinic site) lyase</fullName>
    </alternativeName>
</protein>
<keyword evidence="5 11" id="KW-0378">Hydrolase</keyword>
<dbReference type="KEGG" id="cni:Calni_0621"/>
<dbReference type="GO" id="GO:0006285">
    <property type="term" value="P:base-excision repair, AP site formation"/>
    <property type="evidence" value="ECO:0007669"/>
    <property type="project" value="TreeGrafter"/>
</dbReference>
<evidence type="ECO:0000256" key="11">
    <source>
        <dbReference type="HAMAP-Rule" id="MF_00942"/>
    </source>
</evidence>
<dbReference type="Gene3D" id="1.10.1670.10">
    <property type="entry name" value="Helix-hairpin-Helix base-excision DNA repair enzymes (C-terminal)"/>
    <property type="match status" value="1"/>
</dbReference>
<dbReference type="Pfam" id="PF00633">
    <property type="entry name" value="HHH"/>
    <property type="match status" value="1"/>
</dbReference>
<feature type="binding site" evidence="11">
    <location>
        <position position="193"/>
    </location>
    <ligand>
        <name>[4Fe-4S] cluster</name>
        <dbReference type="ChEBI" id="CHEBI:49883"/>
    </ligand>
</feature>
<comment type="function">
    <text evidence="11">DNA repair enzyme that has both DNA N-glycosylase activity and AP-lyase activity. The DNA N-glycosylase activity releases various damaged pyrimidines from DNA by cleaving the N-glycosidic bond, leaving an AP (apurinic/apyrimidinic) site. The AP-lyase activity cleaves the phosphodiester bond 3' to the AP site by a beta-elimination, leaving a 3'-terminal unsaturated sugar and a product with a terminal 5'-phosphate.</text>
</comment>
<feature type="binding site" evidence="11">
    <location>
        <position position="203"/>
    </location>
    <ligand>
        <name>[4Fe-4S] cluster</name>
        <dbReference type="ChEBI" id="CHEBI:49883"/>
    </ligand>
</feature>
<name>E4TFR5_CALNY</name>
<keyword evidence="2 11" id="KW-0004">4Fe-4S</keyword>
<keyword evidence="3 11" id="KW-0479">Metal-binding</keyword>
<dbReference type="InterPro" id="IPR023170">
    <property type="entry name" value="HhH_base_excis_C"/>
</dbReference>
<dbReference type="FunFam" id="1.10.340.30:FF:000001">
    <property type="entry name" value="Endonuclease III"/>
    <property type="match status" value="1"/>
</dbReference>
<feature type="binding site" evidence="11">
    <location>
        <position position="209"/>
    </location>
    <ligand>
        <name>[4Fe-4S] cluster</name>
        <dbReference type="ChEBI" id="CHEBI:49883"/>
    </ligand>
</feature>
<evidence type="ECO:0000259" key="12">
    <source>
        <dbReference type="SMART" id="SM00478"/>
    </source>
</evidence>
<dbReference type="GO" id="GO:0006289">
    <property type="term" value="P:nucleotide-excision repair"/>
    <property type="evidence" value="ECO:0007669"/>
    <property type="project" value="TreeGrafter"/>
</dbReference>
<evidence type="ECO:0000256" key="2">
    <source>
        <dbReference type="ARBA" id="ARBA00022485"/>
    </source>
</evidence>
<dbReference type="GO" id="GO:0051539">
    <property type="term" value="F:4 iron, 4 sulfur cluster binding"/>
    <property type="evidence" value="ECO:0007669"/>
    <property type="project" value="UniProtKB-UniRule"/>
</dbReference>
<dbReference type="GO" id="GO:0003677">
    <property type="term" value="F:DNA binding"/>
    <property type="evidence" value="ECO:0007669"/>
    <property type="project" value="UniProtKB-UniRule"/>
</dbReference>
<evidence type="ECO:0000256" key="3">
    <source>
        <dbReference type="ARBA" id="ARBA00022723"/>
    </source>
</evidence>
<dbReference type="GO" id="GO:0046872">
    <property type="term" value="F:metal ion binding"/>
    <property type="evidence" value="ECO:0007669"/>
    <property type="project" value="UniProtKB-KW"/>
</dbReference>
<dbReference type="InterPro" id="IPR003265">
    <property type="entry name" value="HhH-GPD_domain"/>
</dbReference>
<keyword evidence="4 11" id="KW-0227">DNA damage</keyword>
<keyword evidence="11" id="KW-0238">DNA-binding</keyword>
<reference evidence="13 14" key="1">
    <citation type="journal article" date="2011" name="Stand. Genomic Sci.">
        <title>Complete genome sequence of Calditerrivibrio nitroreducens type strain (Yu37-1).</title>
        <authorList>
            <person name="Pitluck S."/>
            <person name="Sikorski J."/>
            <person name="Zeytun A."/>
            <person name="Lapidus A."/>
            <person name="Nolan M."/>
            <person name="Lucas S."/>
            <person name="Hammon N."/>
            <person name="Deshpande S."/>
            <person name="Cheng J.F."/>
            <person name="Tapia R."/>
            <person name="Han C."/>
            <person name="Goodwin L."/>
            <person name="Liolios K."/>
            <person name="Pagani I."/>
            <person name="Ivanova N."/>
            <person name="Mavromatis K."/>
            <person name="Pati A."/>
            <person name="Chen A."/>
            <person name="Palaniappan K."/>
            <person name="Hauser L."/>
            <person name="Chang Y.J."/>
            <person name="Jeffries C.D."/>
            <person name="Detter J.C."/>
            <person name="Brambilla E."/>
            <person name="Djao O.D."/>
            <person name="Rohde M."/>
            <person name="Spring S."/>
            <person name="Goker M."/>
            <person name="Woyke T."/>
            <person name="Bristow J."/>
            <person name="Eisen J.A."/>
            <person name="Markowitz V."/>
            <person name="Hugenholtz P."/>
            <person name="Kyrpides N.C."/>
            <person name="Klenk H.P."/>
            <person name="Land M."/>
        </authorList>
    </citation>
    <scope>NUCLEOTIDE SEQUENCE [LARGE SCALE GENOMIC DNA]</scope>
    <source>
        <strain evidence="14">DSM 19672 / NBRC 101217 / Yu37-1</strain>
    </source>
</reference>
<dbReference type="PIRSF" id="PIRSF001435">
    <property type="entry name" value="Nth"/>
    <property type="match status" value="1"/>
</dbReference>